<dbReference type="Proteomes" id="UP001386955">
    <property type="component" value="Unassembled WGS sequence"/>
</dbReference>
<gene>
    <name evidence="1" type="ORF">VNO78_34108</name>
</gene>
<reference evidence="1 2" key="1">
    <citation type="submission" date="2024-01" db="EMBL/GenBank/DDBJ databases">
        <title>The genomes of 5 underutilized Papilionoideae crops provide insights into root nodulation and disease resistanc.</title>
        <authorList>
            <person name="Jiang F."/>
        </authorList>
    </citation>
    <scope>NUCLEOTIDE SEQUENCE [LARGE SCALE GENOMIC DNA]</scope>
    <source>
        <strain evidence="1">DUOXIRENSHENG_FW03</strain>
        <tissue evidence="1">Leaves</tissue>
    </source>
</reference>
<name>A0AAN9P4W6_PSOTE</name>
<keyword evidence="2" id="KW-1185">Reference proteome</keyword>
<dbReference type="AlphaFoldDB" id="A0AAN9P4W6"/>
<evidence type="ECO:0000313" key="1">
    <source>
        <dbReference type="EMBL" id="KAK7381428.1"/>
    </source>
</evidence>
<sequence length="75" mass="8128">MSINAVPSGTHKRGARTTLSLTLSSSVQSPPPLTAIAVRRRRAWFHSTTPSLSKFADKFIVYRSGAACVLMLVLL</sequence>
<evidence type="ECO:0000313" key="2">
    <source>
        <dbReference type="Proteomes" id="UP001386955"/>
    </source>
</evidence>
<comment type="caution">
    <text evidence="1">The sequence shown here is derived from an EMBL/GenBank/DDBJ whole genome shotgun (WGS) entry which is preliminary data.</text>
</comment>
<accession>A0AAN9P4W6</accession>
<organism evidence="1 2">
    <name type="scientific">Psophocarpus tetragonolobus</name>
    <name type="common">Winged bean</name>
    <name type="synonym">Dolichos tetragonolobus</name>
    <dbReference type="NCBI Taxonomy" id="3891"/>
    <lineage>
        <taxon>Eukaryota</taxon>
        <taxon>Viridiplantae</taxon>
        <taxon>Streptophyta</taxon>
        <taxon>Embryophyta</taxon>
        <taxon>Tracheophyta</taxon>
        <taxon>Spermatophyta</taxon>
        <taxon>Magnoliopsida</taxon>
        <taxon>eudicotyledons</taxon>
        <taxon>Gunneridae</taxon>
        <taxon>Pentapetalae</taxon>
        <taxon>rosids</taxon>
        <taxon>fabids</taxon>
        <taxon>Fabales</taxon>
        <taxon>Fabaceae</taxon>
        <taxon>Papilionoideae</taxon>
        <taxon>50 kb inversion clade</taxon>
        <taxon>NPAAA clade</taxon>
        <taxon>indigoferoid/millettioid clade</taxon>
        <taxon>Phaseoleae</taxon>
        <taxon>Psophocarpus</taxon>
    </lineage>
</organism>
<protein>
    <submittedName>
        <fullName evidence="1">Uncharacterized protein</fullName>
    </submittedName>
</protein>
<proteinExistence type="predicted"/>
<dbReference type="EMBL" id="JAYMYS010000009">
    <property type="protein sequence ID" value="KAK7381428.1"/>
    <property type="molecule type" value="Genomic_DNA"/>
</dbReference>